<evidence type="ECO:0000313" key="2">
    <source>
        <dbReference type="EMBL" id="MBB1060924.1"/>
    </source>
</evidence>
<name>A0A7W3TMT1_9GAMM</name>
<organism evidence="2 3">
    <name type="scientific">Marilutibacter spongiae</name>
    <dbReference type="NCBI Taxonomy" id="2025720"/>
    <lineage>
        <taxon>Bacteria</taxon>
        <taxon>Pseudomonadati</taxon>
        <taxon>Pseudomonadota</taxon>
        <taxon>Gammaproteobacteria</taxon>
        <taxon>Lysobacterales</taxon>
        <taxon>Lysobacteraceae</taxon>
        <taxon>Marilutibacter</taxon>
    </lineage>
</organism>
<dbReference type="Proteomes" id="UP000523196">
    <property type="component" value="Unassembled WGS sequence"/>
</dbReference>
<reference evidence="2 3" key="1">
    <citation type="submission" date="2020-08" db="EMBL/GenBank/DDBJ databases">
        <authorList>
            <person name="Xu S."/>
            <person name="Li A."/>
        </authorList>
    </citation>
    <scope>NUCLEOTIDE SEQUENCE [LARGE SCALE GENOMIC DNA]</scope>
    <source>
        <strain evidence="2 3">119BY6-57</strain>
    </source>
</reference>
<comment type="caution">
    <text evidence="2">The sequence shown here is derived from an EMBL/GenBank/DDBJ whole genome shotgun (WGS) entry which is preliminary data.</text>
</comment>
<feature type="transmembrane region" description="Helical" evidence="1">
    <location>
        <begin position="20"/>
        <end position="45"/>
    </location>
</feature>
<dbReference type="Pfam" id="PF04612">
    <property type="entry name" value="T2SSM"/>
    <property type="match status" value="1"/>
</dbReference>
<dbReference type="GO" id="GO:0015627">
    <property type="term" value="C:type II protein secretion system complex"/>
    <property type="evidence" value="ECO:0007669"/>
    <property type="project" value="InterPro"/>
</dbReference>
<keyword evidence="3" id="KW-1185">Reference proteome</keyword>
<keyword evidence="1" id="KW-0812">Transmembrane</keyword>
<evidence type="ECO:0000256" key="1">
    <source>
        <dbReference type="SAM" id="Phobius"/>
    </source>
</evidence>
<gene>
    <name evidence="2" type="ORF">H4F98_10090</name>
</gene>
<proteinExistence type="predicted"/>
<dbReference type="EMBL" id="JACHTF010000010">
    <property type="protein sequence ID" value="MBB1060924.1"/>
    <property type="molecule type" value="Genomic_DNA"/>
</dbReference>
<evidence type="ECO:0000313" key="3">
    <source>
        <dbReference type="Proteomes" id="UP000523196"/>
    </source>
</evidence>
<accession>A0A7W3TMT1</accession>
<protein>
    <submittedName>
        <fullName evidence="2">Type II secretion system protein M</fullName>
    </submittedName>
</protein>
<keyword evidence="1" id="KW-1133">Transmembrane helix</keyword>
<keyword evidence="1" id="KW-0472">Membrane</keyword>
<sequence length="168" mass="18662">MNAIPPLQRWWRGRDRREHWLIGTMCLMLAAFAYAYGVLAPLHALGRDARARYDRAAADVLRVREQAETLRRMPDAASRQPVDLARVLDTLSDAGLDDRTTHRLDGDAIELELTDVEAAAVFAWLDRLEQGHATAPTMLHVERRATGVAARLRLPAGRPPPASQVGTP</sequence>
<dbReference type="AlphaFoldDB" id="A0A7W3TMT1"/>
<dbReference type="GO" id="GO:0015628">
    <property type="term" value="P:protein secretion by the type II secretion system"/>
    <property type="evidence" value="ECO:0007669"/>
    <property type="project" value="InterPro"/>
</dbReference>
<dbReference type="InterPro" id="IPR007690">
    <property type="entry name" value="T2SS_GspM"/>
</dbReference>
<dbReference type="RefSeq" id="WP_182687319.1">
    <property type="nucleotide sequence ID" value="NZ_JACHTF010000010.1"/>
</dbReference>